<organism evidence="2 3">
    <name type="scientific">Nonomuraea antimicrobica</name>
    <dbReference type="NCBI Taxonomy" id="561173"/>
    <lineage>
        <taxon>Bacteria</taxon>
        <taxon>Bacillati</taxon>
        <taxon>Actinomycetota</taxon>
        <taxon>Actinomycetes</taxon>
        <taxon>Streptosporangiales</taxon>
        <taxon>Streptosporangiaceae</taxon>
        <taxon>Nonomuraea</taxon>
    </lineage>
</organism>
<dbReference type="EMBL" id="BAAAZP010000082">
    <property type="protein sequence ID" value="GAA3674877.1"/>
    <property type="molecule type" value="Genomic_DNA"/>
</dbReference>
<gene>
    <name evidence="2" type="ORF">GCM10022224_043990</name>
</gene>
<dbReference type="RefSeq" id="WP_344880933.1">
    <property type="nucleotide sequence ID" value="NZ_BAAAZP010000082.1"/>
</dbReference>
<proteinExistence type="predicted"/>
<evidence type="ECO:0000313" key="3">
    <source>
        <dbReference type="Proteomes" id="UP001500902"/>
    </source>
</evidence>
<evidence type="ECO:0000259" key="1">
    <source>
        <dbReference type="Pfam" id="PF15567"/>
    </source>
</evidence>
<dbReference type="InterPro" id="IPR029082">
    <property type="entry name" value="Imm35"/>
</dbReference>
<accession>A0ABP7C3A5</accession>
<feature type="domain" description="Immunity protein 35" evidence="1">
    <location>
        <begin position="6"/>
        <end position="93"/>
    </location>
</feature>
<sequence length="99" mass="11319">MITRAEAERVVRDYVAREFAPEEGEEEFAVNDEATMERPYGWFFVYTTATYLVTRDPQNGVAGAGPLLVLREDGRIIDFPSYHTQESAAEEYEREFMGG</sequence>
<protein>
    <recommendedName>
        <fullName evidence="1">Immunity protein 35 domain-containing protein</fullName>
    </recommendedName>
</protein>
<reference evidence="3" key="1">
    <citation type="journal article" date="2019" name="Int. J. Syst. Evol. Microbiol.">
        <title>The Global Catalogue of Microorganisms (GCM) 10K type strain sequencing project: providing services to taxonomists for standard genome sequencing and annotation.</title>
        <authorList>
            <consortium name="The Broad Institute Genomics Platform"/>
            <consortium name="The Broad Institute Genome Sequencing Center for Infectious Disease"/>
            <person name="Wu L."/>
            <person name="Ma J."/>
        </authorList>
    </citation>
    <scope>NUCLEOTIDE SEQUENCE [LARGE SCALE GENOMIC DNA]</scope>
    <source>
        <strain evidence="3">JCM 16904</strain>
    </source>
</reference>
<name>A0ABP7C3A5_9ACTN</name>
<dbReference type="Proteomes" id="UP001500902">
    <property type="component" value="Unassembled WGS sequence"/>
</dbReference>
<dbReference type="Pfam" id="PF15567">
    <property type="entry name" value="Imm35"/>
    <property type="match status" value="1"/>
</dbReference>
<comment type="caution">
    <text evidence="2">The sequence shown here is derived from an EMBL/GenBank/DDBJ whole genome shotgun (WGS) entry which is preliminary data.</text>
</comment>
<evidence type="ECO:0000313" key="2">
    <source>
        <dbReference type="EMBL" id="GAA3674877.1"/>
    </source>
</evidence>
<keyword evidence="3" id="KW-1185">Reference proteome</keyword>